<accession>A0ABS4Z014</accession>
<keyword evidence="8 9" id="KW-0472">Membrane</keyword>
<evidence type="ECO:0000256" key="6">
    <source>
        <dbReference type="ARBA" id="ARBA00022692"/>
    </source>
</evidence>
<evidence type="ECO:0000256" key="2">
    <source>
        <dbReference type="ARBA" id="ARBA00007783"/>
    </source>
</evidence>
<dbReference type="InterPro" id="IPR013525">
    <property type="entry name" value="ABC2_TM"/>
</dbReference>
<feature type="transmembrane region" description="Helical" evidence="9">
    <location>
        <begin position="209"/>
        <end position="227"/>
    </location>
</feature>
<feature type="transmembrane region" description="Helical" evidence="9">
    <location>
        <begin position="94"/>
        <end position="116"/>
    </location>
</feature>
<evidence type="ECO:0000256" key="5">
    <source>
        <dbReference type="ARBA" id="ARBA00022519"/>
    </source>
</evidence>
<evidence type="ECO:0000256" key="7">
    <source>
        <dbReference type="ARBA" id="ARBA00022989"/>
    </source>
</evidence>
<keyword evidence="7 9" id="KW-1133">Transmembrane helix</keyword>
<feature type="transmembrane region" description="Helical" evidence="9">
    <location>
        <begin position="67"/>
        <end position="88"/>
    </location>
</feature>
<feature type="transmembrane region" description="Helical" evidence="9">
    <location>
        <begin position="267"/>
        <end position="286"/>
    </location>
</feature>
<evidence type="ECO:0000256" key="4">
    <source>
        <dbReference type="ARBA" id="ARBA00022475"/>
    </source>
</evidence>
<comment type="subcellular location">
    <subcellularLocation>
        <location evidence="1">Cell inner membrane</location>
        <topology evidence="1">Multi-pass membrane protein</topology>
    </subcellularLocation>
    <subcellularLocation>
        <location evidence="9">Cell membrane</location>
        <topology evidence="9">Multi-pass membrane protein</topology>
    </subcellularLocation>
</comment>
<dbReference type="PROSITE" id="PS51012">
    <property type="entry name" value="ABC_TM2"/>
    <property type="match status" value="1"/>
</dbReference>
<sequence>MTEAVGQLPQPAAVHDVPVDLSKLKRVGARPKFLDYLVQLWDFRQFTYYDARARIQSGTRRDKLGSAWLILNPIFNGLTYFLVFGLLLNTSKGIPNFIGYLVIGVFMYQITSGAIMSGARSMQQNKALVQGFSFPRAALPIGVNLREFLGNVPMLIAMLLIVLVVPPAEPITWRWLLLLPVLVLQFAFNLGVGLILARMISKVNDITHLLPFFLRLVMYLSAVFYSLDRFKDHPTILRLMEANPMFIIIDITRDSVLYGVTPSLSSWAMLTAWASLVLVIGMVFFWRAEESYVRG</sequence>
<dbReference type="Proteomes" id="UP000711614">
    <property type="component" value="Unassembled WGS sequence"/>
</dbReference>
<evidence type="ECO:0000256" key="1">
    <source>
        <dbReference type="ARBA" id="ARBA00004429"/>
    </source>
</evidence>
<reference evidence="11 12" key="1">
    <citation type="submission" date="2021-03" db="EMBL/GenBank/DDBJ databases">
        <title>Sequencing the genomes of 1000 actinobacteria strains.</title>
        <authorList>
            <person name="Klenk H.-P."/>
        </authorList>
    </citation>
    <scope>NUCLEOTIDE SEQUENCE [LARGE SCALE GENOMIC DNA]</scope>
    <source>
        <strain evidence="11 12">DSM 16005</strain>
    </source>
</reference>
<dbReference type="PANTHER" id="PTHR30413">
    <property type="entry name" value="INNER MEMBRANE TRANSPORT PERMEASE"/>
    <property type="match status" value="1"/>
</dbReference>
<evidence type="ECO:0000256" key="3">
    <source>
        <dbReference type="ARBA" id="ARBA00022448"/>
    </source>
</evidence>
<comment type="similarity">
    <text evidence="2 9">Belongs to the ABC-2 integral membrane protein family.</text>
</comment>
<evidence type="ECO:0000313" key="11">
    <source>
        <dbReference type="EMBL" id="MBP2414042.1"/>
    </source>
</evidence>
<organism evidence="11 12">
    <name type="scientific">Arthrobacter stackebrandtii</name>
    <dbReference type="NCBI Taxonomy" id="272161"/>
    <lineage>
        <taxon>Bacteria</taxon>
        <taxon>Bacillati</taxon>
        <taxon>Actinomycetota</taxon>
        <taxon>Actinomycetes</taxon>
        <taxon>Micrococcales</taxon>
        <taxon>Micrococcaceae</taxon>
        <taxon>Arthrobacter</taxon>
    </lineage>
</organism>
<proteinExistence type="inferred from homology"/>
<keyword evidence="6 9" id="KW-0812">Transmembrane</keyword>
<feature type="transmembrane region" description="Helical" evidence="9">
    <location>
        <begin position="148"/>
        <end position="168"/>
    </location>
</feature>
<dbReference type="RefSeq" id="WP_209681705.1">
    <property type="nucleotide sequence ID" value="NZ_JAGIOI010000001.1"/>
</dbReference>
<evidence type="ECO:0000256" key="9">
    <source>
        <dbReference type="RuleBase" id="RU361157"/>
    </source>
</evidence>
<protein>
    <recommendedName>
        <fullName evidence="9">Transport permease protein</fullName>
    </recommendedName>
</protein>
<feature type="domain" description="ABC transmembrane type-2" evidence="10">
    <location>
        <begin position="64"/>
        <end position="288"/>
    </location>
</feature>
<keyword evidence="5" id="KW-0997">Cell inner membrane</keyword>
<dbReference type="Pfam" id="PF01061">
    <property type="entry name" value="ABC2_membrane"/>
    <property type="match status" value="1"/>
</dbReference>
<keyword evidence="3 9" id="KW-0813">Transport</keyword>
<gene>
    <name evidence="11" type="ORF">JOF48_002841</name>
</gene>
<dbReference type="EMBL" id="JAGIOI010000001">
    <property type="protein sequence ID" value="MBP2414042.1"/>
    <property type="molecule type" value="Genomic_DNA"/>
</dbReference>
<keyword evidence="12" id="KW-1185">Reference proteome</keyword>
<keyword evidence="4 9" id="KW-1003">Cell membrane</keyword>
<evidence type="ECO:0000256" key="8">
    <source>
        <dbReference type="ARBA" id="ARBA00023136"/>
    </source>
</evidence>
<evidence type="ECO:0000259" key="10">
    <source>
        <dbReference type="PROSITE" id="PS51012"/>
    </source>
</evidence>
<dbReference type="PANTHER" id="PTHR30413:SF8">
    <property type="entry name" value="TRANSPORT PERMEASE PROTEIN"/>
    <property type="match status" value="1"/>
</dbReference>
<name>A0ABS4Z014_9MICC</name>
<comment type="caution">
    <text evidence="11">The sequence shown here is derived from an EMBL/GenBank/DDBJ whole genome shotgun (WGS) entry which is preliminary data.</text>
</comment>
<dbReference type="InterPro" id="IPR047817">
    <property type="entry name" value="ABC2_TM_bact-type"/>
</dbReference>
<feature type="transmembrane region" description="Helical" evidence="9">
    <location>
        <begin position="174"/>
        <end position="197"/>
    </location>
</feature>
<evidence type="ECO:0000313" key="12">
    <source>
        <dbReference type="Proteomes" id="UP000711614"/>
    </source>
</evidence>